<gene>
    <name evidence="2" type="ORF">SAMN05660199_04004</name>
</gene>
<dbReference type="AlphaFoldDB" id="A0A1H0T2P9"/>
<dbReference type="OrthoDB" id="166978at2"/>
<evidence type="ECO:0000313" key="2">
    <source>
        <dbReference type="EMBL" id="SDP47828.1"/>
    </source>
</evidence>
<evidence type="ECO:0000256" key="1">
    <source>
        <dbReference type="SAM" id="Phobius"/>
    </source>
</evidence>
<organism evidence="2 3">
    <name type="scientific">Klenkia soli</name>
    <dbReference type="NCBI Taxonomy" id="1052260"/>
    <lineage>
        <taxon>Bacteria</taxon>
        <taxon>Bacillati</taxon>
        <taxon>Actinomycetota</taxon>
        <taxon>Actinomycetes</taxon>
        <taxon>Geodermatophilales</taxon>
        <taxon>Geodermatophilaceae</taxon>
        <taxon>Klenkia</taxon>
    </lineage>
</organism>
<name>A0A1H0T2P9_9ACTN</name>
<proteinExistence type="predicted"/>
<dbReference type="RefSeq" id="WP_091248881.1">
    <property type="nucleotide sequence ID" value="NZ_FNIR01000014.1"/>
</dbReference>
<keyword evidence="1" id="KW-0472">Membrane</keyword>
<reference evidence="3" key="1">
    <citation type="submission" date="2016-10" db="EMBL/GenBank/DDBJ databases">
        <authorList>
            <person name="Varghese N."/>
            <person name="Submissions S."/>
        </authorList>
    </citation>
    <scope>NUCLEOTIDE SEQUENCE [LARGE SCALE GENOMIC DNA]</scope>
    <source>
        <strain evidence="3">DSM 45843</strain>
    </source>
</reference>
<keyword evidence="1" id="KW-1133">Transmembrane helix</keyword>
<feature type="transmembrane region" description="Helical" evidence="1">
    <location>
        <begin position="29"/>
        <end position="51"/>
    </location>
</feature>
<dbReference type="Proteomes" id="UP000199088">
    <property type="component" value="Unassembled WGS sequence"/>
</dbReference>
<dbReference type="STRING" id="1052260.SAMN05660199_04004"/>
<evidence type="ECO:0000313" key="3">
    <source>
        <dbReference type="Proteomes" id="UP000199088"/>
    </source>
</evidence>
<sequence length="206" mass="21472">MHEATPMPTGQQPLAAPARSRSWYQRWQLWTGVAALIAVVLGAAAIGAASVDPTASDQYRQAMSDLGDSEAEVATLHEQVRRLGEQAEDARAESSAAIASASARSTELDAQAADIAAREAAVSATEAVIAANTVGPGTYVVGVDMQPGTYRSESAVSSDCYWAILVSGTNGDDIVENDLPGGGFPTITVSEGQDFKSNRCGNWVLQ</sequence>
<keyword evidence="3" id="KW-1185">Reference proteome</keyword>
<keyword evidence="1" id="KW-0812">Transmembrane</keyword>
<protein>
    <submittedName>
        <fullName evidence="2">Uncharacterized protein</fullName>
    </submittedName>
</protein>
<dbReference type="EMBL" id="FNIR01000014">
    <property type="protein sequence ID" value="SDP47828.1"/>
    <property type="molecule type" value="Genomic_DNA"/>
</dbReference>
<accession>A0A1H0T2P9</accession>